<evidence type="ECO:0000313" key="4">
    <source>
        <dbReference type="Proteomes" id="UP000332933"/>
    </source>
</evidence>
<accession>A0A485KRP3</accession>
<evidence type="ECO:0000259" key="1">
    <source>
        <dbReference type="Pfam" id="PF24906"/>
    </source>
</evidence>
<keyword evidence="4" id="KW-1185">Reference proteome</keyword>
<dbReference type="PANTHER" id="PTHR31827">
    <property type="entry name" value="EMB|CAB89363.1"/>
    <property type="match status" value="1"/>
</dbReference>
<dbReference type="OrthoDB" id="77038at2759"/>
<feature type="domain" description="WRKY19-like zinc finger" evidence="1">
    <location>
        <begin position="152"/>
        <end position="175"/>
    </location>
</feature>
<dbReference type="Pfam" id="PF24906">
    <property type="entry name" value="Zf_WRKY19"/>
    <property type="match status" value="2"/>
</dbReference>
<proteinExistence type="predicted"/>
<evidence type="ECO:0000313" key="3">
    <source>
        <dbReference type="EMBL" id="VFT87638.1"/>
    </source>
</evidence>
<dbReference type="AlphaFoldDB" id="A0A485KRP3"/>
<dbReference type="EMBL" id="CAADRA010005249">
    <property type="protein sequence ID" value="VFT87638.1"/>
    <property type="molecule type" value="Genomic_DNA"/>
</dbReference>
<dbReference type="Proteomes" id="UP000332933">
    <property type="component" value="Unassembled WGS sequence"/>
</dbReference>
<organism evidence="3 4">
    <name type="scientific">Aphanomyces stellatus</name>
    <dbReference type="NCBI Taxonomy" id="120398"/>
    <lineage>
        <taxon>Eukaryota</taxon>
        <taxon>Sar</taxon>
        <taxon>Stramenopiles</taxon>
        <taxon>Oomycota</taxon>
        <taxon>Saprolegniomycetes</taxon>
        <taxon>Saprolegniales</taxon>
        <taxon>Verrucalvaceae</taxon>
        <taxon>Aphanomyces</taxon>
    </lineage>
</organism>
<reference evidence="2" key="2">
    <citation type="submission" date="2019-06" db="EMBL/GenBank/DDBJ databases">
        <title>Genomics analysis of Aphanomyces spp. identifies a new class of oomycete effector associated with host adaptation.</title>
        <authorList>
            <person name="Gaulin E."/>
        </authorList>
    </citation>
    <scope>NUCLEOTIDE SEQUENCE</scope>
    <source>
        <strain evidence="2">CBS 578.67</strain>
    </source>
</reference>
<sequence length="210" mass="23263">MMVVPNKSRMEYLLNPAIQECHYPLNPRPAHSSHRPSLPLSHLLETSVDRPNWKIESAVQELISIEFQQSVLAGPLPAQRSQCHVQGCATAAVSKGRCVRHGGGTRCSEPGCTKRTKRFRRCYMHGGFILCSAEGCTTKAKRFGLCWAHGGGTRCSEDGCEKLSVKGGLCWTHGGGSRCRVENCGRRAYKRFDDCCEAHIESDMGKFFQC</sequence>
<dbReference type="PANTHER" id="PTHR31827:SF1">
    <property type="entry name" value="EMB|CAB89363.1"/>
    <property type="match status" value="1"/>
</dbReference>
<evidence type="ECO:0000313" key="2">
    <source>
        <dbReference type="EMBL" id="KAF0698611.1"/>
    </source>
</evidence>
<feature type="domain" description="WRKY19-like zinc finger" evidence="1">
    <location>
        <begin position="131"/>
        <end position="151"/>
    </location>
</feature>
<gene>
    <name evidence="3" type="primary">Aste57867_10768</name>
    <name evidence="2" type="ORF">As57867_010728</name>
    <name evidence="3" type="ORF">ASTE57867_10768</name>
</gene>
<name>A0A485KRP3_9STRA</name>
<protein>
    <submittedName>
        <fullName evidence="3">Aste57867_10768 protein</fullName>
    </submittedName>
</protein>
<dbReference type="EMBL" id="VJMH01005228">
    <property type="protein sequence ID" value="KAF0698611.1"/>
    <property type="molecule type" value="Genomic_DNA"/>
</dbReference>
<reference evidence="3 4" key="1">
    <citation type="submission" date="2019-03" db="EMBL/GenBank/DDBJ databases">
        <authorList>
            <person name="Gaulin E."/>
            <person name="Dumas B."/>
        </authorList>
    </citation>
    <scope>NUCLEOTIDE SEQUENCE [LARGE SCALE GENOMIC DNA]</scope>
    <source>
        <strain evidence="3">CBS 568.67</strain>
    </source>
</reference>
<dbReference type="InterPro" id="IPR056866">
    <property type="entry name" value="Znf_WRKY19"/>
</dbReference>